<sequence length="100" mass="11785">METLSTKVPVVIRPDYVMYLEDFNQMLWFHTDIARWTREIKTKYLEDLNLLQYLTGVPLMATAKETDLKLVKFGINIGFKYAKTFTSYDGNNYLIYSRGL</sequence>
<name>A0A6J5MND1_9CAUD</name>
<proteinExistence type="predicted"/>
<organism evidence="1">
    <name type="scientific">uncultured Caudovirales phage</name>
    <dbReference type="NCBI Taxonomy" id="2100421"/>
    <lineage>
        <taxon>Viruses</taxon>
        <taxon>Duplodnaviria</taxon>
        <taxon>Heunggongvirae</taxon>
        <taxon>Uroviricota</taxon>
        <taxon>Caudoviricetes</taxon>
        <taxon>Peduoviridae</taxon>
        <taxon>Maltschvirus</taxon>
        <taxon>Maltschvirus maltsch</taxon>
    </lineage>
</organism>
<gene>
    <name evidence="1" type="ORF">UFOVP507_51</name>
</gene>
<accession>A0A6J5MND1</accession>
<evidence type="ECO:0000313" key="1">
    <source>
        <dbReference type="EMBL" id="CAB4147842.1"/>
    </source>
</evidence>
<dbReference type="EMBL" id="LR796486">
    <property type="protein sequence ID" value="CAB4147842.1"/>
    <property type="molecule type" value="Genomic_DNA"/>
</dbReference>
<protein>
    <submittedName>
        <fullName evidence="1">Uncharacterized protein</fullName>
    </submittedName>
</protein>
<reference evidence="1" key="1">
    <citation type="submission" date="2020-04" db="EMBL/GenBank/DDBJ databases">
        <authorList>
            <person name="Chiriac C."/>
            <person name="Salcher M."/>
            <person name="Ghai R."/>
            <person name="Kavagutti S V."/>
        </authorList>
    </citation>
    <scope>NUCLEOTIDE SEQUENCE</scope>
</reference>